<dbReference type="STRING" id="1343739.PAP_09075"/>
<dbReference type="Proteomes" id="UP000027981">
    <property type="component" value="Chromosome"/>
</dbReference>
<reference evidence="1 2" key="2">
    <citation type="journal article" date="2015" name="Genome Announc.">
        <title>Complete Genome Sequence of Hyperthermophilic Piezophilic Archaeon Palaeococcus pacificus DY20341T, Isolated from Deep-Sea Hydrothermal Sediments.</title>
        <authorList>
            <person name="Zeng X."/>
            <person name="Jebbar M."/>
            <person name="Shao Z."/>
        </authorList>
    </citation>
    <scope>NUCLEOTIDE SEQUENCE [LARGE SCALE GENOMIC DNA]</scope>
    <source>
        <strain evidence="1 2">DY20341</strain>
    </source>
</reference>
<keyword evidence="2" id="KW-1185">Reference proteome</keyword>
<dbReference type="AlphaFoldDB" id="A0A075LU03"/>
<dbReference type="InterPro" id="IPR036389">
    <property type="entry name" value="RNase_III_sf"/>
</dbReference>
<dbReference type="KEGG" id="ppac:PAP_09075"/>
<evidence type="ECO:0000313" key="1">
    <source>
        <dbReference type="EMBL" id="AIF70195.1"/>
    </source>
</evidence>
<dbReference type="Pfam" id="PF11469">
    <property type="entry name" value="Ribonucleas_3_2"/>
    <property type="match status" value="1"/>
</dbReference>
<dbReference type="GO" id="GO:0004525">
    <property type="term" value="F:ribonuclease III activity"/>
    <property type="evidence" value="ECO:0007669"/>
    <property type="project" value="InterPro"/>
</dbReference>
<dbReference type="SUPFAM" id="SSF69065">
    <property type="entry name" value="RNase III domain-like"/>
    <property type="match status" value="1"/>
</dbReference>
<sequence>MNFNVFYNLGVVAMRYSKDFTDKNLSKLGDSLANFIYSLALSDYLDKPSGGRVPNASLTVAMDRAKLHKYIPPRTDKHGKGDIAEAIIAYAWLEKAITIEEAVEIVRNSFTEDVLHATRKKEAIGIAFGELLKVIKERLKL</sequence>
<dbReference type="EMBL" id="CP006019">
    <property type="protein sequence ID" value="AIF70195.1"/>
    <property type="molecule type" value="Genomic_DNA"/>
</dbReference>
<dbReference type="HOGENOM" id="CLU_1902044_0_0_2"/>
<dbReference type="eggNOG" id="arCOG05836">
    <property type="taxonomic scope" value="Archaea"/>
</dbReference>
<dbReference type="InterPro" id="IPR021568">
    <property type="entry name" value="Ribonuclease_III_archaeal"/>
</dbReference>
<reference evidence="2" key="1">
    <citation type="submission" date="2013-06" db="EMBL/GenBank/DDBJ databases">
        <title>Complete Genome Sequence of Hyperthermophilic Palaeococcus pacificus DY20341T, Isolated from a Deep-Sea Hydrothermal Sediments.</title>
        <authorList>
            <person name="Zeng X."/>
            <person name="Shao Z."/>
        </authorList>
    </citation>
    <scope>NUCLEOTIDE SEQUENCE [LARGE SCALE GENOMIC DNA]</scope>
    <source>
        <strain evidence="2">DY20341</strain>
    </source>
</reference>
<evidence type="ECO:0000313" key="2">
    <source>
        <dbReference type="Proteomes" id="UP000027981"/>
    </source>
</evidence>
<dbReference type="InterPro" id="IPR038133">
    <property type="entry name" value="Ribo_III_sf_archaeal"/>
</dbReference>
<dbReference type="GO" id="GO:0006396">
    <property type="term" value="P:RNA processing"/>
    <property type="evidence" value="ECO:0007669"/>
    <property type="project" value="InterPro"/>
</dbReference>
<name>A0A075LU03_9EURY</name>
<organism evidence="1 2">
    <name type="scientific">Palaeococcus pacificus DY20341</name>
    <dbReference type="NCBI Taxonomy" id="1343739"/>
    <lineage>
        <taxon>Archaea</taxon>
        <taxon>Methanobacteriati</taxon>
        <taxon>Methanobacteriota</taxon>
        <taxon>Thermococci</taxon>
        <taxon>Thermococcales</taxon>
        <taxon>Thermococcaceae</taxon>
        <taxon>Palaeococcus</taxon>
    </lineage>
</organism>
<gene>
    <name evidence="1" type="ORF">PAP_09075</name>
</gene>
<dbReference type="Gene3D" id="1.10.1520.20">
    <property type="entry name" value="Ribonuclease III"/>
    <property type="match status" value="1"/>
</dbReference>
<accession>A0A075LU03</accession>
<proteinExistence type="predicted"/>
<protein>
    <submittedName>
        <fullName evidence="1">Uncharacterized protein</fullName>
    </submittedName>
</protein>